<evidence type="ECO:0000256" key="1">
    <source>
        <dbReference type="SAM" id="Phobius"/>
    </source>
</evidence>
<dbReference type="AlphaFoldDB" id="A0AAD5W0W2"/>
<reference evidence="2" key="1">
    <citation type="submission" date="2022-07" db="EMBL/GenBank/DDBJ databases">
        <title>Genome Sequence of Leucocoprinus birnbaumii.</title>
        <authorList>
            <person name="Buettner E."/>
        </authorList>
    </citation>
    <scope>NUCLEOTIDE SEQUENCE</scope>
    <source>
        <strain evidence="2">VT141</strain>
    </source>
</reference>
<keyword evidence="1" id="KW-0472">Membrane</keyword>
<keyword evidence="1" id="KW-1133">Transmembrane helix</keyword>
<feature type="transmembrane region" description="Helical" evidence="1">
    <location>
        <begin position="77"/>
        <end position="94"/>
    </location>
</feature>
<protein>
    <submittedName>
        <fullName evidence="2">Uncharacterized protein</fullName>
    </submittedName>
</protein>
<gene>
    <name evidence="2" type="ORF">NP233_g3132</name>
</gene>
<comment type="caution">
    <text evidence="2">The sequence shown here is derived from an EMBL/GenBank/DDBJ whole genome shotgun (WGS) entry which is preliminary data.</text>
</comment>
<sequence>MPVEVQTTALKMTQPTLNIPDAMCLPEPDTMSSLVVVGNSVVLMIDAITTFLVIWAKRRNYSENAPNKLLQKVYRDSIAYFSLNCAAAIGAIILCVKVPSLAVMTSRITSALASIVLSRMIIGLKEAGSSGCTVDQVSLLTSLRFAQGNKGCELIPLSTLALELRSTVRTPDLENYDHAS</sequence>
<keyword evidence="1" id="KW-0812">Transmembrane</keyword>
<proteinExistence type="predicted"/>
<dbReference type="EMBL" id="JANIEX010000145">
    <property type="protein sequence ID" value="KAJ3572360.1"/>
    <property type="molecule type" value="Genomic_DNA"/>
</dbReference>
<name>A0AAD5W0W2_9AGAR</name>
<feature type="transmembrane region" description="Helical" evidence="1">
    <location>
        <begin position="35"/>
        <end position="56"/>
    </location>
</feature>
<keyword evidence="3" id="KW-1185">Reference proteome</keyword>
<accession>A0AAD5W0W2</accession>
<organism evidence="2 3">
    <name type="scientific">Leucocoprinus birnbaumii</name>
    <dbReference type="NCBI Taxonomy" id="56174"/>
    <lineage>
        <taxon>Eukaryota</taxon>
        <taxon>Fungi</taxon>
        <taxon>Dikarya</taxon>
        <taxon>Basidiomycota</taxon>
        <taxon>Agaricomycotina</taxon>
        <taxon>Agaricomycetes</taxon>
        <taxon>Agaricomycetidae</taxon>
        <taxon>Agaricales</taxon>
        <taxon>Agaricineae</taxon>
        <taxon>Agaricaceae</taxon>
        <taxon>Leucocoprinus</taxon>
    </lineage>
</organism>
<dbReference type="Proteomes" id="UP001213000">
    <property type="component" value="Unassembled WGS sequence"/>
</dbReference>
<evidence type="ECO:0000313" key="2">
    <source>
        <dbReference type="EMBL" id="KAJ3572360.1"/>
    </source>
</evidence>
<evidence type="ECO:0000313" key="3">
    <source>
        <dbReference type="Proteomes" id="UP001213000"/>
    </source>
</evidence>